<reference evidence="6 7" key="1">
    <citation type="submission" date="2017-10" db="EMBL/GenBank/DDBJ databases">
        <title>Comparative genomics in systemic dimorphic fungi from Ajellomycetaceae.</title>
        <authorList>
            <person name="Munoz J.F."/>
            <person name="Mcewen J.G."/>
            <person name="Clay O.K."/>
            <person name="Cuomo C.A."/>
        </authorList>
    </citation>
    <scope>NUCLEOTIDE SEQUENCE [LARGE SCALE GENOMIC DNA]</scope>
    <source>
        <strain evidence="6 7">UAMH4076</strain>
    </source>
</reference>
<feature type="domain" description="BCS1 N-terminal" evidence="5">
    <location>
        <begin position="1"/>
        <end position="129"/>
    </location>
</feature>
<evidence type="ECO:0000313" key="6">
    <source>
        <dbReference type="EMBL" id="PGH30704.1"/>
    </source>
</evidence>
<evidence type="ECO:0000256" key="2">
    <source>
        <dbReference type="ARBA" id="ARBA00007448"/>
    </source>
</evidence>
<dbReference type="Pfam" id="PF00004">
    <property type="entry name" value="AAA"/>
    <property type="match status" value="1"/>
</dbReference>
<dbReference type="InterPro" id="IPR027417">
    <property type="entry name" value="P-loop_NTPase"/>
</dbReference>
<organism evidence="6 7">
    <name type="scientific">[Emmonsia] crescens</name>
    <dbReference type="NCBI Taxonomy" id="73230"/>
    <lineage>
        <taxon>Eukaryota</taxon>
        <taxon>Fungi</taxon>
        <taxon>Dikarya</taxon>
        <taxon>Ascomycota</taxon>
        <taxon>Pezizomycotina</taxon>
        <taxon>Eurotiomycetes</taxon>
        <taxon>Eurotiomycetidae</taxon>
        <taxon>Onygenales</taxon>
        <taxon>Ajellomycetaceae</taxon>
        <taxon>Emergomyces</taxon>
    </lineage>
</organism>
<evidence type="ECO:0000256" key="3">
    <source>
        <dbReference type="ARBA" id="ARBA00022792"/>
    </source>
</evidence>
<keyword evidence="3" id="KW-0496">Mitochondrion</keyword>
<dbReference type="GO" id="GO:0005743">
    <property type="term" value="C:mitochondrial inner membrane"/>
    <property type="evidence" value="ECO:0007669"/>
    <property type="project" value="UniProtKB-SubCell"/>
</dbReference>
<dbReference type="SMART" id="SM00382">
    <property type="entry name" value="AAA"/>
    <property type="match status" value="1"/>
</dbReference>
<dbReference type="InterPro" id="IPR050747">
    <property type="entry name" value="Mitochondrial_chaperone_BCS1"/>
</dbReference>
<dbReference type="InterPro" id="IPR003959">
    <property type="entry name" value="ATPase_AAA_core"/>
</dbReference>
<dbReference type="Proteomes" id="UP000226031">
    <property type="component" value="Unassembled WGS sequence"/>
</dbReference>
<dbReference type="InterPro" id="IPR003593">
    <property type="entry name" value="AAA+_ATPase"/>
</dbReference>
<evidence type="ECO:0000256" key="1">
    <source>
        <dbReference type="ARBA" id="ARBA00004434"/>
    </source>
</evidence>
<keyword evidence="7" id="KW-1185">Reference proteome</keyword>
<dbReference type="Pfam" id="PF08740">
    <property type="entry name" value="BCS1_N"/>
    <property type="match status" value="1"/>
</dbReference>
<evidence type="ECO:0000259" key="5">
    <source>
        <dbReference type="SMART" id="SM01024"/>
    </source>
</evidence>
<dbReference type="GO" id="GO:0016887">
    <property type="term" value="F:ATP hydrolysis activity"/>
    <property type="evidence" value="ECO:0007669"/>
    <property type="project" value="InterPro"/>
</dbReference>
<comment type="caution">
    <text evidence="6">The sequence shown here is derived from an EMBL/GenBank/DDBJ whole genome shotgun (WGS) entry which is preliminary data.</text>
</comment>
<sequence>MLIAWVFTQPFTHKARSSLVSVGGMQRRAYADDLSNEYKKKPLRFAPWNASFFFMYKNHLLRFQCMAKETKEEISISCIGGSSEILREFFNNCRTKYLKFIQRKTSVFEHHDGEWRKAKERDIRPISTVIMNEEGFLLYGPPGTGKSSFSLSVAGRFELGIYVLNLSGVDDSRLNSLLAQLPPHCVILLEDIDAAGTPRVEDSEMTENTDQAVVGPSQKSKSQGKVSLLYALDSVSSQEGRLLIMTTNHIKFFKQSGEDHRTPGKDIDDVIIEHLEDGFASKVPDHLFSPAEILLSFLLERKQSPTDAVADVEKWVAKASKERGKVKNYARARAIINLTDSFEDLAESPQLNKSDIAGAGESTTQIWEAAAHDSVHCEETATGKAIHITLSRNSLNFQPSKAVPD</sequence>
<dbReference type="EMBL" id="PDND01000159">
    <property type="protein sequence ID" value="PGH30704.1"/>
    <property type="molecule type" value="Genomic_DNA"/>
</dbReference>
<name>A0A2B7Z2W5_9EURO</name>
<dbReference type="AlphaFoldDB" id="A0A2B7Z2W5"/>
<feature type="domain" description="AAA+ ATPase" evidence="4">
    <location>
        <begin position="132"/>
        <end position="277"/>
    </location>
</feature>
<accession>A0A2B7Z2W5</accession>
<dbReference type="VEuPathDB" id="FungiDB:EMCG_04692"/>
<dbReference type="Gene3D" id="3.40.50.300">
    <property type="entry name" value="P-loop containing nucleotide triphosphate hydrolases"/>
    <property type="match status" value="1"/>
</dbReference>
<keyword evidence="3" id="KW-0999">Mitochondrion inner membrane</keyword>
<keyword evidence="3" id="KW-0472">Membrane</keyword>
<comment type="similarity">
    <text evidence="2">Belongs to the AAA ATPase family. BCS1 subfamily.</text>
</comment>
<evidence type="ECO:0008006" key="8">
    <source>
        <dbReference type="Google" id="ProtNLM"/>
    </source>
</evidence>
<dbReference type="SMART" id="SM01024">
    <property type="entry name" value="BCS1_N"/>
    <property type="match status" value="1"/>
</dbReference>
<evidence type="ECO:0000313" key="7">
    <source>
        <dbReference type="Proteomes" id="UP000226031"/>
    </source>
</evidence>
<dbReference type="SUPFAM" id="SSF52540">
    <property type="entry name" value="P-loop containing nucleoside triphosphate hydrolases"/>
    <property type="match status" value="1"/>
</dbReference>
<dbReference type="STRING" id="73230.A0A2B7Z2W5"/>
<proteinExistence type="inferred from homology"/>
<dbReference type="PANTHER" id="PTHR23070">
    <property type="entry name" value="BCS1 AAA-TYPE ATPASE"/>
    <property type="match status" value="1"/>
</dbReference>
<dbReference type="InterPro" id="IPR014851">
    <property type="entry name" value="BCS1_N"/>
</dbReference>
<dbReference type="GO" id="GO:0005524">
    <property type="term" value="F:ATP binding"/>
    <property type="evidence" value="ECO:0007669"/>
    <property type="project" value="InterPro"/>
</dbReference>
<comment type="subcellular location">
    <subcellularLocation>
        <location evidence="1">Mitochondrion inner membrane</location>
        <topology evidence="1">Single-pass membrane protein</topology>
    </subcellularLocation>
</comment>
<gene>
    <name evidence="6" type="ORF">GX50_06517</name>
</gene>
<protein>
    <recommendedName>
        <fullName evidence="8">AAA+ ATPase domain-containing protein</fullName>
    </recommendedName>
</protein>
<evidence type="ECO:0000259" key="4">
    <source>
        <dbReference type="SMART" id="SM00382"/>
    </source>
</evidence>